<gene>
    <name evidence="3" type="ORF">F4557_000537</name>
    <name evidence="2" type="ORF">GCM10009546_51680</name>
</gene>
<accession>A0A7W7I7X2</accession>
<dbReference type="RefSeq" id="WP_184879245.1">
    <property type="nucleotide sequence ID" value="NZ_BAAAHD010000056.1"/>
</dbReference>
<sequence>MWTTFMHAFFTLCGVAAVGVGVRGLRPPPRRGEPDFRQRRFDQYFHSILVMLIGSIFVVSGIAALFFDWDLGVPSEGEFVQSVLWSLVLLVIVGAWRRFRRRRRS</sequence>
<comment type="caution">
    <text evidence="3">The sequence shown here is derived from an EMBL/GenBank/DDBJ whole genome shotgun (WGS) entry which is preliminary data.</text>
</comment>
<feature type="transmembrane region" description="Helical" evidence="1">
    <location>
        <begin position="6"/>
        <end position="25"/>
    </location>
</feature>
<evidence type="ECO:0000313" key="4">
    <source>
        <dbReference type="Proteomes" id="UP000549343"/>
    </source>
</evidence>
<proteinExistence type="predicted"/>
<reference evidence="2" key="3">
    <citation type="submission" date="2023-12" db="EMBL/GenBank/DDBJ databases">
        <authorList>
            <person name="Sun Q."/>
            <person name="Inoue M."/>
        </authorList>
    </citation>
    <scope>NUCLEOTIDE SEQUENCE</scope>
    <source>
        <strain evidence="2">JCM 10667</strain>
    </source>
</reference>
<feature type="transmembrane region" description="Helical" evidence="1">
    <location>
        <begin position="79"/>
        <end position="96"/>
    </location>
</feature>
<protein>
    <submittedName>
        <fullName evidence="3">Uncharacterized protein</fullName>
    </submittedName>
</protein>
<dbReference type="AlphaFoldDB" id="A0A7W7I7X2"/>
<organism evidence="3 4">
    <name type="scientific">Actinomadura livida</name>
    <dbReference type="NCBI Taxonomy" id="79909"/>
    <lineage>
        <taxon>Bacteria</taxon>
        <taxon>Bacillati</taxon>
        <taxon>Actinomycetota</taxon>
        <taxon>Actinomycetes</taxon>
        <taxon>Streptosporangiales</taxon>
        <taxon>Thermomonosporaceae</taxon>
        <taxon>Actinomadura</taxon>
    </lineage>
</organism>
<evidence type="ECO:0000256" key="1">
    <source>
        <dbReference type="SAM" id="Phobius"/>
    </source>
</evidence>
<reference evidence="2 5" key="1">
    <citation type="journal article" date="2019" name="Int. J. Syst. Evol. Microbiol.">
        <title>The Global Catalogue of Microorganisms (GCM) 10K type strain sequencing project: providing services to taxonomists for standard genome sequencing and annotation.</title>
        <authorList>
            <consortium name="The Broad Institute Genomics Platform"/>
            <consortium name="The Broad Institute Genome Sequencing Center for Infectious Disease"/>
            <person name="Wu L."/>
            <person name="Ma J."/>
        </authorList>
    </citation>
    <scope>NUCLEOTIDE SEQUENCE [LARGE SCALE GENOMIC DNA]</scope>
    <source>
        <strain evidence="2 5">JCM 10667</strain>
    </source>
</reference>
<reference evidence="3 4" key="2">
    <citation type="submission" date="2020-08" db="EMBL/GenBank/DDBJ databases">
        <title>Sequencing the genomes of 1000 actinobacteria strains.</title>
        <authorList>
            <person name="Klenk H.-P."/>
        </authorList>
    </citation>
    <scope>NUCLEOTIDE SEQUENCE [LARGE SCALE GENOMIC DNA]</scope>
    <source>
        <strain evidence="3 4">DSM 44772</strain>
    </source>
</reference>
<keyword evidence="1" id="KW-0812">Transmembrane</keyword>
<dbReference type="EMBL" id="JACHMV010000001">
    <property type="protein sequence ID" value="MBB4772119.1"/>
    <property type="molecule type" value="Genomic_DNA"/>
</dbReference>
<dbReference type="Proteomes" id="UP001501427">
    <property type="component" value="Unassembled WGS sequence"/>
</dbReference>
<evidence type="ECO:0000313" key="3">
    <source>
        <dbReference type="EMBL" id="MBB4772119.1"/>
    </source>
</evidence>
<keyword evidence="1" id="KW-1133">Transmembrane helix</keyword>
<evidence type="ECO:0000313" key="2">
    <source>
        <dbReference type="EMBL" id="GAA0582956.1"/>
    </source>
</evidence>
<dbReference type="Proteomes" id="UP000549343">
    <property type="component" value="Unassembled WGS sequence"/>
</dbReference>
<evidence type="ECO:0000313" key="5">
    <source>
        <dbReference type="Proteomes" id="UP001501427"/>
    </source>
</evidence>
<feature type="transmembrane region" description="Helical" evidence="1">
    <location>
        <begin position="45"/>
        <end position="67"/>
    </location>
</feature>
<dbReference type="EMBL" id="BAAAHD010000056">
    <property type="protein sequence ID" value="GAA0582956.1"/>
    <property type="molecule type" value="Genomic_DNA"/>
</dbReference>
<name>A0A7W7I7X2_9ACTN</name>
<keyword evidence="5" id="KW-1185">Reference proteome</keyword>
<keyword evidence="1" id="KW-0472">Membrane</keyword>